<comment type="caution">
    <text evidence="2">The sequence shown here is derived from an EMBL/GenBank/DDBJ whole genome shotgun (WGS) entry which is preliminary data.</text>
</comment>
<protein>
    <submittedName>
        <fullName evidence="2">Putative 2-oxoglutarate-dependent dioxygenase AOP1.2</fullName>
    </submittedName>
</protein>
<gene>
    <name evidence="2" type="ORF">CJ030_MR5G000463</name>
</gene>
<dbReference type="OrthoDB" id="288590at2759"/>
<evidence type="ECO:0000313" key="3">
    <source>
        <dbReference type="Proteomes" id="UP000516437"/>
    </source>
</evidence>
<dbReference type="GO" id="GO:0051213">
    <property type="term" value="F:dioxygenase activity"/>
    <property type="evidence" value="ECO:0007669"/>
    <property type="project" value="UniProtKB-KW"/>
</dbReference>
<keyword evidence="3" id="KW-1185">Reference proteome</keyword>
<accession>A0A6A1VUJ4</accession>
<dbReference type="Proteomes" id="UP000516437">
    <property type="component" value="Chromosome 5"/>
</dbReference>
<reference evidence="2 3" key="1">
    <citation type="journal article" date="2019" name="Plant Biotechnol. J.">
        <title>The red bayberry genome and genetic basis of sex determination.</title>
        <authorList>
            <person name="Jia H.M."/>
            <person name="Jia H.J."/>
            <person name="Cai Q.L."/>
            <person name="Wang Y."/>
            <person name="Zhao H.B."/>
            <person name="Yang W.F."/>
            <person name="Wang G.Y."/>
            <person name="Li Y.H."/>
            <person name="Zhan D.L."/>
            <person name="Shen Y.T."/>
            <person name="Niu Q.F."/>
            <person name="Chang L."/>
            <person name="Qiu J."/>
            <person name="Zhao L."/>
            <person name="Xie H.B."/>
            <person name="Fu W.Y."/>
            <person name="Jin J."/>
            <person name="Li X.W."/>
            <person name="Jiao Y."/>
            <person name="Zhou C.C."/>
            <person name="Tu T."/>
            <person name="Chai C.Y."/>
            <person name="Gao J.L."/>
            <person name="Fan L.J."/>
            <person name="van de Weg E."/>
            <person name="Wang J.Y."/>
            <person name="Gao Z.S."/>
        </authorList>
    </citation>
    <scope>NUCLEOTIDE SEQUENCE [LARGE SCALE GENOMIC DNA]</scope>
    <source>
        <tissue evidence="2">Leaves</tissue>
    </source>
</reference>
<feature type="domain" description="Isopenicillin N synthase-like Fe(2+) 2OG dioxygenase" evidence="1">
    <location>
        <begin position="144"/>
        <end position="234"/>
    </location>
</feature>
<keyword evidence="2" id="KW-0223">Dioxygenase</keyword>
<organism evidence="2 3">
    <name type="scientific">Morella rubra</name>
    <name type="common">Chinese bayberry</name>
    <dbReference type="NCBI Taxonomy" id="262757"/>
    <lineage>
        <taxon>Eukaryota</taxon>
        <taxon>Viridiplantae</taxon>
        <taxon>Streptophyta</taxon>
        <taxon>Embryophyta</taxon>
        <taxon>Tracheophyta</taxon>
        <taxon>Spermatophyta</taxon>
        <taxon>Magnoliopsida</taxon>
        <taxon>eudicotyledons</taxon>
        <taxon>Gunneridae</taxon>
        <taxon>Pentapetalae</taxon>
        <taxon>rosids</taxon>
        <taxon>fabids</taxon>
        <taxon>Fagales</taxon>
        <taxon>Myricaceae</taxon>
        <taxon>Morella</taxon>
    </lineage>
</organism>
<evidence type="ECO:0000313" key="2">
    <source>
        <dbReference type="EMBL" id="KAB1214320.1"/>
    </source>
</evidence>
<dbReference type="Pfam" id="PF03171">
    <property type="entry name" value="2OG-FeII_Oxy"/>
    <property type="match status" value="1"/>
</dbReference>
<name>A0A6A1VUJ4_9ROSI</name>
<dbReference type="Gene3D" id="2.60.120.330">
    <property type="entry name" value="B-lactam Antibiotic, Isopenicillin N Synthase, Chain"/>
    <property type="match status" value="1"/>
</dbReference>
<dbReference type="InterPro" id="IPR027443">
    <property type="entry name" value="IPNS-like_sf"/>
</dbReference>
<dbReference type="EMBL" id="RXIC02000023">
    <property type="protein sequence ID" value="KAB1214320.1"/>
    <property type="molecule type" value="Genomic_DNA"/>
</dbReference>
<keyword evidence="2" id="KW-0560">Oxidoreductase</keyword>
<sequence length="286" mass="32812">MVVSEQGSLSCTRRVRLFCSRLGNKVPLDLHNMMFGELREMFDFPTETKVKVTSDQIKPFHGYELIGPFERMLIDNATSPEKIQKLTNIFWPNGNDHFREGANSYVRLMAELDQMVTRMIFENYGVEKYHGSHLELATLSLGLIRYGEPQKSGTNKGVGIHTDKNFITIVHQNHVKGLEIKAKNGEWIVFDPSPSSFIVLAAAGLQVWSNDRIESCSHRVILTESETRYSFGLFEYYDGLLHVPEELVDEEHPLKYKPFHNFEFTKAQKELHWSHGDLTVKAFCGV</sequence>
<evidence type="ECO:0000259" key="1">
    <source>
        <dbReference type="Pfam" id="PF03171"/>
    </source>
</evidence>
<dbReference type="InterPro" id="IPR044861">
    <property type="entry name" value="IPNS-like_FE2OG_OXY"/>
</dbReference>
<proteinExistence type="predicted"/>
<dbReference type="SUPFAM" id="SSF51197">
    <property type="entry name" value="Clavaminate synthase-like"/>
    <property type="match status" value="1"/>
</dbReference>
<dbReference type="PANTHER" id="PTHR47990">
    <property type="entry name" value="2-OXOGLUTARATE (2OG) AND FE(II)-DEPENDENT OXYGENASE SUPERFAMILY PROTEIN-RELATED"/>
    <property type="match status" value="1"/>
</dbReference>
<dbReference type="AlphaFoldDB" id="A0A6A1VUJ4"/>
<dbReference type="InterPro" id="IPR050231">
    <property type="entry name" value="Iron_ascorbate_oxido_reductase"/>
</dbReference>